<dbReference type="InterPro" id="IPR001647">
    <property type="entry name" value="HTH_TetR"/>
</dbReference>
<dbReference type="InterPro" id="IPR050109">
    <property type="entry name" value="HTH-type_TetR-like_transc_reg"/>
</dbReference>
<dbReference type="PROSITE" id="PS50977">
    <property type="entry name" value="HTH_TETR_2"/>
    <property type="match status" value="1"/>
</dbReference>
<evidence type="ECO:0000313" key="8">
    <source>
        <dbReference type="Proteomes" id="UP000305654"/>
    </source>
</evidence>
<dbReference type="OrthoDB" id="9816431at2"/>
<dbReference type="SUPFAM" id="SSF48498">
    <property type="entry name" value="Tetracyclin repressor-like, C-terminal domain"/>
    <property type="match status" value="1"/>
</dbReference>
<dbReference type="Gene3D" id="1.10.10.60">
    <property type="entry name" value="Homeodomain-like"/>
    <property type="match status" value="1"/>
</dbReference>
<organism evidence="7 8">
    <name type="scientific">Lichenicoccus roseus</name>
    <dbReference type="NCBI Taxonomy" id="2683649"/>
    <lineage>
        <taxon>Bacteria</taxon>
        <taxon>Pseudomonadati</taxon>
        <taxon>Pseudomonadota</taxon>
        <taxon>Alphaproteobacteria</taxon>
        <taxon>Acetobacterales</taxon>
        <taxon>Acetobacteraceae</taxon>
        <taxon>Lichenicoccus</taxon>
    </lineage>
</organism>
<gene>
    <name evidence="7" type="ORF">FE263_09305</name>
</gene>
<dbReference type="Gene3D" id="1.10.357.10">
    <property type="entry name" value="Tetracycline Repressor, domain 2"/>
    <property type="match status" value="1"/>
</dbReference>
<dbReference type="InterPro" id="IPR036271">
    <property type="entry name" value="Tet_transcr_reg_TetR-rel_C_sf"/>
</dbReference>
<evidence type="ECO:0000256" key="5">
    <source>
        <dbReference type="SAM" id="MobiDB-lite"/>
    </source>
</evidence>
<dbReference type="PRINTS" id="PR00455">
    <property type="entry name" value="HTHTETR"/>
</dbReference>
<accession>A0A5R9J9S6</accession>
<proteinExistence type="predicted"/>
<dbReference type="InterPro" id="IPR023772">
    <property type="entry name" value="DNA-bd_HTH_TetR-type_CS"/>
</dbReference>
<dbReference type="Proteomes" id="UP000305654">
    <property type="component" value="Unassembled WGS sequence"/>
</dbReference>
<keyword evidence="8" id="KW-1185">Reference proteome</keyword>
<dbReference type="EMBL" id="VCDI01000002">
    <property type="protein sequence ID" value="TLU73553.1"/>
    <property type="molecule type" value="Genomic_DNA"/>
</dbReference>
<name>A0A5R9J9S6_9PROT</name>
<feature type="region of interest" description="Disordered" evidence="5">
    <location>
        <begin position="1"/>
        <end position="22"/>
    </location>
</feature>
<dbReference type="InterPro" id="IPR009057">
    <property type="entry name" value="Homeodomain-like_sf"/>
</dbReference>
<dbReference type="PANTHER" id="PTHR30055">
    <property type="entry name" value="HTH-TYPE TRANSCRIPTIONAL REGULATOR RUTR"/>
    <property type="match status" value="1"/>
</dbReference>
<dbReference type="PANTHER" id="PTHR30055:SF146">
    <property type="entry name" value="HTH-TYPE TRANSCRIPTIONAL DUAL REGULATOR CECR"/>
    <property type="match status" value="1"/>
</dbReference>
<dbReference type="GO" id="GO:0003700">
    <property type="term" value="F:DNA-binding transcription factor activity"/>
    <property type="evidence" value="ECO:0007669"/>
    <property type="project" value="TreeGrafter"/>
</dbReference>
<protein>
    <submittedName>
        <fullName evidence="7">TetR/AcrR family transcriptional regulator</fullName>
    </submittedName>
</protein>
<dbReference type="SUPFAM" id="SSF46689">
    <property type="entry name" value="Homeodomain-like"/>
    <property type="match status" value="1"/>
</dbReference>
<feature type="DNA-binding region" description="H-T-H motif" evidence="4">
    <location>
        <begin position="137"/>
        <end position="156"/>
    </location>
</feature>
<feature type="compositionally biased region" description="Polar residues" evidence="5">
    <location>
        <begin position="1"/>
        <end position="16"/>
    </location>
</feature>
<reference evidence="7 8" key="1">
    <citation type="submission" date="2019-05" db="EMBL/GenBank/DDBJ databases">
        <authorList>
            <person name="Pankratov T."/>
            <person name="Grouzdev D."/>
        </authorList>
    </citation>
    <scope>NUCLEOTIDE SEQUENCE [LARGE SCALE GENOMIC DNA]</scope>
    <source>
        <strain evidence="7 8">KEBCLARHB70R</strain>
    </source>
</reference>
<keyword evidence="3" id="KW-0804">Transcription</keyword>
<dbReference type="PROSITE" id="PS01081">
    <property type="entry name" value="HTH_TETR_1"/>
    <property type="match status" value="1"/>
</dbReference>
<dbReference type="Pfam" id="PF14246">
    <property type="entry name" value="TetR_C_7"/>
    <property type="match status" value="1"/>
</dbReference>
<dbReference type="GO" id="GO:0000976">
    <property type="term" value="F:transcription cis-regulatory region binding"/>
    <property type="evidence" value="ECO:0007669"/>
    <property type="project" value="TreeGrafter"/>
</dbReference>
<evidence type="ECO:0000256" key="3">
    <source>
        <dbReference type="ARBA" id="ARBA00023163"/>
    </source>
</evidence>
<comment type="caution">
    <text evidence="7">The sequence shown here is derived from an EMBL/GenBank/DDBJ whole genome shotgun (WGS) entry which is preliminary data.</text>
</comment>
<dbReference type="InterPro" id="IPR039536">
    <property type="entry name" value="TetR_C_Proteobacteria"/>
</dbReference>
<dbReference type="FunFam" id="1.10.10.60:FF:000141">
    <property type="entry name" value="TetR family transcriptional regulator"/>
    <property type="match status" value="1"/>
</dbReference>
<dbReference type="Pfam" id="PF00440">
    <property type="entry name" value="TetR_N"/>
    <property type="match status" value="1"/>
</dbReference>
<evidence type="ECO:0000313" key="7">
    <source>
        <dbReference type="EMBL" id="TLU73553.1"/>
    </source>
</evidence>
<evidence type="ECO:0000256" key="1">
    <source>
        <dbReference type="ARBA" id="ARBA00023015"/>
    </source>
</evidence>
<feature type="region of interest" description="Disordered" evidence="5">
    <location>
        <begin position="34"/>
        <end position="66"/>
    </location>
</feature>
<keyword evidence="2 4" id="KW-0238">DNA-binding</keyword>
<keyword evidence="1" id="KW-0805">Transcription regulation</keyword>
<dbReference type="AlphaFoldDB" id="A0A5R9J9S6"/>
<evidence type="ECO:0000259" key="6">
    <source>
        <dbReference type="PROSITE" id="PS50977"/>
    </source>
</evidence>
<feature type="domain" description="HTH tetR-type" evidence="6">
    <location>
        <begin position="114"/>
        <end position="174"/>
    </location>
</feature>
<evidence type="ECO:0000256" key="4">
    <source>
        <dbReference type="PROSITE-ProRule" id="PRU00335"/>
    </source>
</evidence>
<sequence>MKSGPTEQPASSSEAIRTTDRSLKLRASLALALLRTRTPPTHRNRSPAFQSTACRSPPGEETDRPVRSALTTYRLCPDRQSGRMCRISLSPDGVDRQENQPVHAHPLPKCEQPAAKRQQIIVGAETVFTESGYEGASMSRIAMEAGVSKGTLYNYFASKSALFAAFVEHKAAISLATIFQIAQDENDLAITLHGIGLRMMEMILSAGNLVLYRIIISEAGKFPHLAEVFYDAGPRRAIRFMEAWLTRRIEDGLLVVPDPTIAAEQFFALCQTRVTMQRRLQLTHSTSPEEIDQVVRAAVHMFLTAFATDPLVSAPSKN</sequence>
<evidence type="ECO:0000256" key="2">
    <source>
        <dbReference type="ARBA" id="ARBA00023125"/>
    </source>
</evidence>